<keyword evidence="8" id="KW-0808">Transferase</keyword>
<evidence type="ECO:0000313" key="8">
    <source>
        <dbReference type="EMBL" id="CDM29835.1"/>
    </source>
</evidence>
<dbReference type="GO" id="GO:0006351">
    <property type="term" value="P:DNA-templated transcription"/>
    <property type="evidence" value="ECO:0007669"/>
    <property type="project" value="InterPro"/>
</dbReference>
<feature type="compositionally biased region" description="Polar residues" evidence="6">
    <location>
        <begin position="117"/>
        <end position="126"/>
    </location>
</feature>
<dbReference type="GO" id="GO:0000978">
    <property type="term" value="F:RNA polymerase II cis-regulatory region sequence-specific DNA binding"/>
    <property type="evidence" value="ECO:0007669"/>
    <property type="project" value="TreeGrafter"/>
</dbReference>
<evidence type="ECO:0000256" key="4">
    <source>
        <dbReference type="ARBA" id="ARBA00023163"/>
    </source>
</evidence>
<feature type="domain" description="Zn(2)-C6 fungal-type" evidence="7">
    <location>
        <begin position="38"/>
        <end position="67"/>
    </location>
</feature>
<dbReference type="OMA" id="FYFQMDE"/>
<gene>
    <name evidence="8" type="ORF">PROQFM164_S01g003648</name>
</gene>
<feature type="region of interest" description="Disordered" evidence="6">
    <location>
        <begin position="627"/>
        <end position="651"/>
    </location>
</feature>
<dbReference type="CDD" id="cd12148">
    <property type="entry name" value="fungal_TF_MHR"/>
    <property type="match status" value="1"/>
</dbReference>
<dbReference type="InterPro" id="IPR036864">
    <property type="entry name" value="Zn2-C6_fun-type_DNA-bd_sf"/>
</dbReference>
<feature type="region of interest" description="Disordered" evidence="6">
    <location>
        <begin position="169"/>
        <end position="189"/>
    </location>
</feature>
<dbReference type="CDD" id="cd00067">
    <property type="entry name" value="GAL4"/>
    <property type="match status" value="1"/>
</dbReference>
<evidence type="ECO:0000256" key="3">
    <source>
        <dbReference type="ARBA" id="ARBA00023125"/>
    </source>
</evidence>
<dbReference type="Pfam" id="PF00172">
    <property type="entry name" value="Zn_clus"/>
    <property type="match status" value="1"/>
</dbReference>
<dbReference type="Proteomes" id="UP000030686">
    <property type="component" value="Unassembled WGS sequence"/>
</dbReference>
<evidence type="ECO:0000313" key="9">
    <source>
        <dbReference type="Proteomes" id="UP000030686"/>
    </source>
</evidence>
<dbReference type="PANTHER" id="PTHR47424">
    <property type="entry name" value="REGULATORY PROTEIN GAL4"/>
    <property type="match status" value="1"/>
</dbReference>
<keyword evidence="8" id="KW-0418">Kinase</keyword>
<feature type="region of interest" description="Disordered" evidence="6">
    <location>
        <begin position="1"/>
        <end position="29"/>
    </location>
</feature>
<keyword evidence="2" id="KW-0805">Transcription regulation</keyword>
<feature type="compositionally biased region" description="Basic and acidic residues" evidence="6">
    <location>
        <begin position="18"/>
        <end position="28"/>
    </location>
</feature>
<dbReference type="GO" id="GO:0016301">
    <property type="term" value="F:kinase activity"/>
    <property type="evidence" value="ECO:0007669"/>
    <property type="project" value="UniProtKB-KW"/>
</dbReference>
<dbReference type="SUPFAM" id="SSF57701">
    <property type="entry name" value="Zn2/Cys6 DNA-binding domain"/>
    <property type="match status" value="1"/>
</dbReference>
<feature type="region of interest" description="Disordered" evidence="6">
    <location>
        <begin position="106"/>
        <end position="128"/>
    </location>
</feature>
<evidence type="ECO:0000256" key="2">
    <source>
        <dbReference type="ARBA" id="ARBA00023015"/>
    </source>
</evidence>
<dbReference type="EMBL" id="HG792015">
    <property type="protein sequence ID" value="CDM29835.1"/>
    <property type="molecule type" value="Genomic_DNA"/>
</dbReference>
<dbReference type="PANTHER" id="PTHR47424:SF5">
    <property type="entry name" value="ZN(II)2CYS6 TRANSCRIPTION FACTOR (EUROFUNG)"/>
    <property type="match status" value="1"/>
</dbReference>
<dbReference type="InterPro" id="IPR051127">
    <property type="entry name" value="Fungal_SecMet_Regulators"/>
</dbReference>
<organism evidence="8 9">
    <name type="scientific">Penicillium roqueforti (strain FM164)</name>
    <dbReference type="NCBI Taxonomy" id="1365484"/>
    <lineage>
        <taxon>Eukaryota</taxon>
        <taxon>Fungi</taxon>
        <taxon>Dikarya</taxon>
        <taxon>Ascomycota</taxon>
        <taxon>Pezizomycotina</taxon>
        <taxon>Eurotiomycetes</taxon>
        <taxon>Eurotiomycetidae</taxon>
        <taxon>Eurotiales</taxon>
        <taxon>Aspergillaceae</taxon>
        <taxon>Penicillium</taxon>
    </lineage>
</organism>
<proteinExistence type="predicted"/>
<dbReference type="OrthoDB" id="3971593at2759"/>
<dbReference type="STRING" id="1365484.W6Q0N0"/>
<feature type="compositionally biased region" description="Low complexity" evidence="6">
    <location>
        <begin position="632"/>
        <end position="644"/>
    </location>
</feature>
<dbReference type="SMART" id="SM00906">
    <property type="entry name" value="Fungal_trans"/>
    <property type="match status" value="1"/>
</dbReference>
<evidence type="ECO:0000256" key="1">
    <source>
        <dbReference type="ARBA" id="ARBA00022723"/>
    </source>
</evidence>
<dbReference type="PROSITE" id="PS00463">
    <property type="entry name" value="ZN2_CY6_FUNGAL_1"/>
    <property type="match status" value="1"/>
</dbReference>
<dbReference type="Gene3D" id="4.10.240.10">
    <property type="entry name" value="Zn(2)-C6 fungal-type DNA-binding domain"/>
    <property type="match status" value="1"/>
</dbReference>
<dbReference type="GO" id="GO:0000981">
    <property type="term" value="F:DNA-binding transcription factor activity, RNA polymerase II-specific"/>
    <property type="evidence" value="ECO:0007669"/>
    <property type="project" value="InterPro"/>
</dbReference>
<evidence type="ECO:0000256" key="6">
    <source>
        <dbReference type="SAM" id="MobiDB-lite"/>
    </source>
</evidence>
<dbReference type="PROSITE" id="PS50048">
    <property type="entry name" value="ZN2_CY6_FUNGAL_2"/>
    <property type="match status" value="1"/>
</dbReference>
<keyword evidence="3" id="KW-0238">DNA-binding</keyword>
<dbReference type="GO" id="GO:0005634">
    <property type="term" value="C:nucleus"/>
    <property type="evidence" value="ECO:0007669"/>
    <property type="project" value="TreeGrafter"/>
</dbReference>
<accession>W6Q0N0</accession>
<dbReference type="GO" id="GO:0000435">
    <property type="term" value="P:positive regulation of transcription from RNA polymerase II promoter by galactose"/>
    <property type="evidence" value="ECO:0007669"/>
    <property type="project" value="TreeGrafter"/>
</dbReference>
<dbReference type="InterPro" id="IPR007219">
    <property type="entry name" value="XnlR_reg_dom"/>
</dbReference>
<keyword evidence="4" id="KW-0804">Transcription</keyword>
<evidence type="ECO:0000259" key="7">
    <source>
        <dbReference type="PROSITE" id="PS50048"/>
    </source>
</evidence>
<protein>
    <submittedName>
        <fullName evidence="8">Casein kinase II, regulatory subunit</fullName>
    </submittedName>
</protein>
<keyword evidence="9" id="KW-1185">Reference proteome</keyword>
<dbReference type="SMART" id="SM00066">
    <property type="entry name" value="GAL4"/>
    <property type="match status" value="1"/>
</dbReference>
<keyword evidence="5" id="KW-0539">Nucleus</keyword>
<evidence type="ECO:0000256" key="5">
    <source>
        <dbReference type="ARBA" id="ARBA00023242"/>
    </source>
</evidence>
<reference evidence="8" key="1">
    <citation type="journal article" date="2014" name="Nat. Commun.">
        <title>Multiple recent horizontal transfers of a large genomic region in cheese making fungi.</title>
        <authorList>
            <person name="Cheeseman K."/>
            <person name="Ropars J."/>
            <person name="Renault P."/>
            <person name="Dupont J."/>
            <person name="Gouzy J."/>
            <person name="Branca A."/>
            <person name="Abraham A.L."/>
            <person name="Ceppi M."/>
            <person name="Conseiller E."/>
            <person name="Debuchy R."/>
            <person name="Malagnac F."/>
            <person name="Goarin A."/>
            <person name="Silar P."/>
            <person name="Lacoste S."/>
            <person name="Sallet E."/>
            <person name="Bensimon A."/>
            <person name="Giraud T."/>
            <person name="Brygoo Y."/>
        </authorList>
    </citation>
    <scope>NUCLEOTIDE SEQUENCE [LARGE SCALE GENOMIC DNA]</scope>
    <source>
        <strain evidence="8">FM164</strain>
    </source>
</reference>
<dbReference type="Pfam" id="PF04082">
    <property type="entry name" value="Fungal_trans"/>
    <property type="match status" value="1"/>
</dbReference>
<sequence>MMNTPHVYPAPESWDNPHSVDDTNDDRPRKRRKYIAKACNGCKRRKIKCNGQSPCQRCGRQHIECIYVENPRDSPAEQDNFKLLFDQMRATQDQISQLSASIRSIAGSEHSPGGISATGTYGQLHTQRPLRRLSTARETSFQGPTTSAFSFDLAKSSLQQRGIVERAEAGDEGDMTQEPSPLASPSAPNKELETHQALDPLCVLPKAEALRLCQVYEEEMGIMYPVLELSELLDQVNLLYGPRDRALGPTAQPEGRNGLFREDVHILRVVFACALTAEASGRSEQAIALFDSVREVQDNCVWGPPEIKSIIFLTLVSMFYFQIDEEILAWRTVGIVERMCLEKGLHRRETLNQPAIMAVGKDRVLRLFWSVYILDMRWSFGTGMPFALEDTDIDPWLPEPAEKTPYLRVMIRYSRIAAKVWKFISAFNNTNEIKKEEMNYLDWQVLRWVHAIPDSLRLEHPSSAESETATEGSRSLRRLRALLYLRANQLRMLIHRPVLHTSAHVMRYPGESETVVKIAKDTIRFITRLNDTSDIYHLQQVAFNWFLVSALAALFLAVAQAPTQFSGSCKEEFYWALELVKGVSAQSYISRRLWRSIRSLRKLGPQLGLGLQKKCLDIEAGVESDHSNVHGSPALPLSASSQSQTPQDGEQMTQELMEWFEAVGNLEDQIMGMGTGPMPNGGPYQQMPDGGFVFDYGEELSSVMRDFF</sequence>
<dbReference type="InterPro" id="IPR001138">
    <property type="entry name" value="Zn2Cys6_DnaBD"/>
</dbReference>
<dbReference type="GO" id="GO:0008270">
    <property type="term" value="F:zinc ion binding"/>
    <property type="evidence" value="ECO:0007669"/>
    <property type="project" value="InterPro"/>
</dbReference>
<dbReference type="AlphaFoldDB" id="W6Q0N0"/>
<name>W6Q0N0_PENRF</name>
<keyword evidence="1" id="KW-0479">Metal-binding</keyword>